<sequence>MESAMTFVATGDSFITRNLPHADQKHREIATLFSQADVCFTNLEVTTHHYEGIPSAVSGGAWAVASPRVLEDLKKYGINLIAWANNHTLDFSYGGLKATDKYLNDYGFIHAGVGSNLAEASRPKYIETRMGRVALISATSTFHETWRAGAQRPDSIGRPGINPLRFNVIYEVTPSEMEVLKSIADKTSINATQHLHARLGLSTSSDQPFFSFGSYTFKVGNKEGVITTPNNEDMRRITNAISEAKRQADYVIVSIHSHEMNGERLEEPADFIKTFSRNCIDKGANAVIGHGPHILRGIEIYKNAPIFYSLGNFIFQNDTMISQPADFYERYGLDDTHNVADLYDARTQKETKGFVTDKKVWSSLFVKWRVKSGKLIRLQLYPIELGFGKPRSQRGWPELSRSESILQEAQALSSPFGTNIHIMSGVGEVELH</sequence>
<gene>
    <name evidence="3" type="ORF">GCM10011391_02520</name>
</gene>
<comment type="caution">
    <text evidence="3">The sequence shown here is derived from an EMBL/GenBank/DDBJ whole genome shotgun (WGS) entry which is preliminary data.</text>
</comment>
<evidence type="ECO:0000313" key="3">
    <source>
        <dbReference type="EMBL" id="GGE27594.1"/>
    </source>
</evidence>
<accession>A0A8J2VJZ3</accession>
<dbReference type="RefSeq" id="WP_188688044.1">
    <property type="nucleotide sequence ID" value="NZ_BMIR01000001.1"/>
</dbReference>
<dbReference type="Pfam" id="PF09587">
    <property type="entry name" value="PGA_cap"/>
    <property type="match status" value="1"/>
</dbReference>
<dbReference type="InterPro" id="IPR029052">
    <property type="entry name" value="Metallo-depent_PP-like"/>
</dbReference>
<dbReference type="SUPFAM" id="SSF56300">
    <property type="entry name" value="Metallo-dependent phosphatases"/>
    <property type="match status" value="1"/>
</dbReference>
<proteinExistence type="inferred from homology"/>
<feature type="domain" description="Capsule synthesis protein CapA" evidence="2">
    <location>
        <begin position="6"/>
        <end position="317"/>
    </location>
</feature>
<dbReference type="Proteomes" id="UP000628775">
    <property type="component" value="Unassembled WGS sequence"/>
</dbReference>
<keyword evidence="4" id="KW-1185">Reference proteome</keyword>
<name>A0A8J2VJZ3_9BACL</name>
<evidence type="ECO:0000259" key="2">
    <source>
        <dbReference type="SMART" id="SM00854"/>
    </source>
</evidence>
<comment type="similarity">
    <text evidence="1">Belongs to the CapA family.</text>
</comment>
<dbReference type="SMART" id="SM00854">
    <property type="entry name" value="PGA_cap"/>
    <property type="match status" value="1"/>
</dbReference>
<evidence type="ECO:0000313" key="4">
    <source>
        <dbReference type="Proteomes" id="UP000628775"/>
    </source>
</evidence>
<dbReference type="PANTHER" id="PTHR33393:SF11">
    <property type="entry name" value="POLYGLUTAMINE SYNTHESIS ACCESSORY PROTEIN RV0574C-RELATED"/>
    <property type="match status" value="1"/>
</dbReference>
<dbReference type="AlphaFoldDB" id="A0A8J2VJZ3"/>
<dbReference type="EMBL" id="BMIR01000001">
    <property type="protein sequence ID" value="GGE27594.1"/>
    <property type="molecule type" value="Genomic_DNA"/>
</dbReference>
<dbReference type="CDD" id="cd07381">
    <property type="entry name" value="MPP_CapA"/>
    <property type="match status" value="1"/>
</dbReference>
<dbReference type="Gene3D" id="3.60.21.10">
    <property type="match status" value="1"/>
</dbReference>
<reference evidence="3" key="1">
    <citation type="journal article" date="2014" name="Int. J. Syst. Evol. Microbiol.">
        <title>Complete genome sequence of Corynebacterium casei LMG S-19264T (=DSM 44701T), isolated from a smear-ripened cheese.</title>
        <authorList>
            <consortium name="US DOE Joint Genome Institute (JGI-PGF)"/>
            <person name="Walter F."/>
            <person name="Albersmeier A."/>
            <person name="Kalinowski J."/>
            <person name="Ruckert C."/>
        </authorList>
    </citation>
    <scope>NUCLEOTIDE SEQUENCE</scope>
    <source>
        <strain evidence="3">CGMCC 1.15371</strain>
    </source>
</reference>
<dbReference type="InterPro" id="IPR052169">
    <property type="entry name" value="CW_Biosynth-Accessory"/>
</dbReference>
<dbReference type="InterPro" id="IPR019079">
    <property type="entry name" value="Capsule_synth_CapA"/>
</dbReference>
<organism evidence="3 4">
    <name type="scientific">Pullulanibacillus camelliae</name>
    <dbReference type="NCBI Taxonomy" id="1707096"/>
    <lineage>
        <taxon>Bacteria</taxon>
        <taxon>Bacillati</taxon>
        <taxon>Bacillota</taxon>
        <taxon>Bacilli</taxon>
        <taxon>Bacillales</taxon>
        <taxon>Sporolactobacillaceae</taxon>
        <taxon>Pullulanibacillus</taxon>
    </lineage>
</organism>
<reference evidence="3" key="2">
    <citation type="submission" date="2020-09" db="EMBL/GenBank/DDBJ databases">
        <authorList>
            <person name="Sun Q."/>
            <person name="Zhou Y."/>
        </authorList>
    </citation>
    <scope>NUCLEOTIDE SEQUENCE</scope>
    <source>
        <strain evidence="3">CGMCC 1.15371</strain>
    </source>
</reference>
<dbReference type="PANTHER" id="PTHR33393">
    <property type="entry name" value="POLYGLUTAMINE SYNTHESIS ACCESSORY PROTEIN RV0574C-RELATED"/>
    <property type="match status" value="1"/>
</dbReference>
<protein>
    <recommendedName>
        <fullName evidence="2">Capsule synthesis protein CapA domain-containing protein</fullName>
    </recommendedName>
</protein>
<evidence type="ECO:0000256" key="1">
    <source>
        <dbReference type="ARBA" id="ARBA00005662"/>
    </source>
</evidence>